<dbReference type="KEGG" id="pmuc:ING2E5A_0511"/>
<dbReference type="Gene3D" id="1.20.1260.10">
    <property type="match status" value="1"/>
</dbReference>
<dbReference type="SUPFAM" id="SSF47240">
    <property type="entry name" value="Ferritin-like"/>
    <property type="match status" value="1"/>
</dbReference>
<evidence type="ECO:0000256" key="7">
    <source>
        <dbReference type="PIRSR" id="PIRSR601519-1"/>
    </source>
</evidence>
<evidence type="ECO:0000256" key="2">
    <source>
        <dbReference type="ARBA" id="ARBA00022434"/>
    </source>
</evidence>
<dbReference type="EMBL" id="LT608328">
    <property type="protein sequence ID" value="SCM55679.1"/>
    <property type="molecule type" value="Genomic_DNA"/>
</dbReference>
<proteinExistence type="inferred from homology"/>
<comment type="similarity">
    <text evidence="1 8">Belongs to the ferritin family. Prokaryotic subfamily.</text>
</comment>
<dbReference type="InterPro" id="IPR009078">
    <property type="entry name" value="Ferritin-like_SF"/>
</dbReference>
<accession>A0A1G4G4I5</accession>
<keyword evidence="8" id="KW-0963">Cytoplasm</keyword>
<dbReference type="InterPro" id="IPR041719">
    <property type="entry name" value="Ferritin_prok"/>
</dbReference>
<dbReference type="InterPro" id="IPR009040">
    <property type="entry name" value="Ferritin-like_diiron"/>
</dbReference>
<keyword evidence="3 7" id="KW-0479">Metal-binding</keyword>
<dbReference type="InterPro" id="IPR001519">
    <property type="entry name" value="Ferritin"/>
</dbReference>
<keyword evidence="4" id="KW-0560">Oxidoreductase</keyword>
<dbReference type="PROSITE" id="PS50905">
    <property type="entry name" value="FERRITIN_LIKE"/>
    <property type="match status" value="1"/>
</dbReference>
<reference evidence="10 11" key="1">
    <citation type="submission" date="2016-08" db="EMBL/GenBank/DDBJ databases">
        <authorList>
            <person name="Seilhamer J.J."/>
        </authorList>
    </citation>
    <scope>NUCLEOTIDE SEQUENCE [LARGE SCALE GENOMIC DNA]</scope>
    <source>
        <strain evidence="10">ING2-E5A</strain>
    </source>
</reference>
<evidence type="ECO:0000256" key="1">
    <source>
        <dbReference type="ARBA" id="ARBA00006950"/>
    </source>
</evidence>
<dbReference type="GO" id="GO:0004322">
    <property type="term" value="F:ferroxidase activity"/>
    <property type="evidence" value="ECO:0007669"/>
    <property type="project" value="TreeGrafter"/>
</dbReference>
<comment type="catalytic activity">
    <reaction evidence="8">
        <text>4 Fe(2+) + O2 + 6 H2O = 4 iron(III) oxide-hydroxide + 12 H(+)</text>
        <dbReference type="Rhea" id="RHEA:11972"/>
        <dbReference type="ChEBI" id="CHEBI:15377"/>
        <dbReference type="ChEBI" id="CHEBI:15378"/>
        <dbReference type="ChEBI" id="CHEBI:15379"/>
        <dbReference type="ChEBI" id="CHEBI:29033"/>
        <dbReference type="ChEBI" id="CHEBI:78619"/>
        <dbReference type="EC" id="1.16.3.2"/>
    </reaction>
</comment>
<feature type="binding site" evidence="7">
    <location>
        <position position="53"/>
    </location>
    <ligand>
        <name>Fe cation</name>
        <dbReference type="ChEBI" id="CHEBI:24875"/>
        <label>1</label>
    </ligand>
</feature>
<dbReference type="GO" id="GO:0008199">
    <property type="term" value="F:ferric iron binding"/>
    <property type="evidence" value="ECO:0007669"/>
    <property type="project" value="InterPro"/>
</dbReference>
<comment type="function">
    <text evidence="6">May alleviate iron toxicity in the presence of oxygen.</text>
</comment>
<dbReference type="CDD" id="cd01055">
    <property type="entry name" value="Nonheme_Ferritin"/>
    <property type="match status" value="1"/>
</dbReference>
<feature type="binding site" evidence="7">
    <location>
        <position position="50"/>
    </location>
    <ligand>
        <name>Fe cation</name>
        <dbReference type="ChEBI" id="CHEBI:24875"/>
        <label>1</label>
    </ligand>
</feature>
<keyword evidence="11" id="KW-1185">Reference proteome</keyword>
<evidence type="ECO:0000313" key="10">
    <source>
        <dbReference type="EMBL" id="SCM55679.1"/>
    </source>
</evidence>
<dbReference type="AlphaFoldDB" id="A0A1G4G4I5"/>
<dbReference type="Pfam" id="PF00210">
    <property type="entry name" value="Ferritin"/>
    <property type="match status" value="1"/>
</dbReference>
<feature type="binding site" evidence="7">
    <location>
        <position position="127"/>
    </location>
    <ligand>
        <name>Fe cation</name>
        <dbReference type="ChEBI" id="CHEBI:24875"/>
        <label>1</label>
    </ligand>
</feature>
<evidence type="ECO:0000313" key="11">
    <source>
        <dbReference type="Proteomes" id="UP000178485"/>
    </source>
</evidence>
<dbReference type="STRING" id="1642646.ING2E5A_0511"/>
<dbReference type="PANTHER" id="PTHR11431">
    <property type="entry name" value="FERRITIN"/>
    <property type="match status" value="1"/>
</dbReference>
<evidence type="ECO:0000256" key="3">
    <source>
        <dbReference type="ARBA" id="ARBA00022723"/>
    </source>
</evidence>
<dbReference type="FunFam" id="1.20.1260.10:FF:000001">
    <property type="entry name" value="Non-heme ferritin"/>
    <property type="match status" value="1"/>
</dbReference>
<evidence type="ECO:0000256" key="4">
    <source>
        <dbReference type="ARBA" id="ARBA00023002"/>
    </source>
</evidence>
<evidence type="ECO:0000259" key="9">
    <source>
        <dbReference type="PROSITE" id="PS50905"/>
    </source>
</evidence>
<dbReference type="PANTHER" id="PTHR11431:SF127">
    <property type="entry name" value="BACTERIAL NON-HEME FERRITIN"/>
    <property type="match status" value="1"/>
</dbReference>
<keyword evidence="2 8" id="KW-0409">Iron storage</keyword>
<dbReference type="EC" id="1.16.3.2" evidence="8"/>
<dbReference type="GO" id="GO:0006879">
    <property type="term" value="P:intracellular iron ion homeostasis"/>
    <property type="evidence" value="ECO:0007669"/>
    <property type="project" value="UniProtKB-KW"/>
</dbReference>
<name>A0A1G4G4I5_9BACT</name>
<dbReference type="Proteomes" id="UP000178485">
    <property type="component" value="Chromosome i"/>
</dbReference>
<feature type="binding site" evidence="7">
    <location>
        <position position="94"/>
    </location>
    <ligand>
        <name>Fe cation</name>
        <dbReference type="ChEBI" id="CHEBI:24875"/>
        <label>1</label>
    </ligand>
</feature>
<organism evidence="10 11">
    <name type="scientific">Petrimonas mucosa</name>
    <dbReference type="NCBI Taxonomy" id="1642646"/>
    <lineage>
        <taxon>Bacteria</taxon>
        <taxon>Pseudomonadati</taxon>
        <taxon>Bacteroidota</taxon>
        <taxon>Bacteroidia</taxon>
        <taxon>Bacteroidales</taxon>
        <taxon>Dysgonomonadaceae</taxon>
        <taxon>Petrimonas</taxon>
    </lineage>
</organism>
<evidence type="ECO:0000256" key="8">
    <source>
        <dbReference type="RuleBase" id="RU361145"/>
    </source>
</evidence>
<dbReference type="GO" id="GO:0042802">
    <property type="term" value="F:identical protein binding"/>
    <property type="evidence" value="ECO:0007669"/>
    <property type="project" value="UniProtKB-ARBA"/>
</dbReference>
<dbReference type="InterPro" id="IPR008331">
    <property type="entry name" value="Ferritin_DPS_dom"/>
</dbReference>
<dbReference type="GO" id="GO:0008198">
    <property type="term" value="F:ferrous iron binding"/>
    <property type="evidence" value="ECO:0007669"/>
    <property type="project" value="TreeGrafter"/>
</dbReference>
<evidence type="ECO:0000256" key="5">
    <source>
        <dbReference type="ARBA" id="ARBA00023004"/>
    </source>
</evidence>
<comment type="subcellular location">
    <subcellularLocation>
        <location evidence="8">Cytoplasm</location>
    </subcellularLocation>
</comment>
<gene>
    <name evidence="10" type="primary">ftnA</name>
    <name evidence="10" type="ORF">ING2E5A_0511</name>
</gene>
<sequence>MVSKKLEDAINAQINAEFWSAYLYLSMSAHFANQGLMGFSNWFKVQFQEEQDHAQKFMNYLISKGNKVELKPIEKVETSWESILKAFEDTLAHERVVTGLINNLVSIARSENDYATENMLQWFVNEQVEEEETAQGMIDSLKLIGTNGFGIYTMDKELAQRTYTPLGTGTTAE</sequence>
<dbReference type="GO" id="GO:0005829">
    <property type="term" value="C:cytosol"/>
    <property type="evidence" value="ECO:0007669"/>
    <property type="project" value="TreeGrafter"/>
</dbReference>
<feature type="binding site" evidence="7">
    <location>
        <position position="17"/>
    </location>
    <ligand>
        <name>Fe cation</name>
        <dbReference type="ChEBI" id="CHEBI:24875"/>
        <label>1</label>
    </ligand>
</feature>
<comment type="function">
    <text evidence="8">Iron-storage protein.</text>
</comment>
<evidence type="ECO:0000256" key="6">
    <source>
        <dbReference type="ARBA" id="ARBA00054546"/>
    </source>
</evidence>
<feature type="domain" description="Ferritin-like diiron" evidence="9">
    <location>
        <begin position="1"/>
        <end position="145"/>
    </location>
</feature>
<protein>
    <recommendedName>
        <fullName evidence="8">Ferritin</fullName>
        <ecNumber evidence="8">1.16.3.2</ecNumber>
    </recommendedName>
</protein>
<dbReference type="GO" id="GO:0006826">
    <property type="term" value="P:iron ion transport"/>
    <property type="evidence" value="ECO:0007669"/>
    <property type="project" value="InterPro"/>
</dbReference>
<keyword evidence="5 7" id="KW-0408">Iron</keyword>
<dbReference type="RefSeq" id="WP_071136047.1">
    <property type="nucleotide sequence ID" value="NZ_DUQN01000095.1"/>
</dbReference>
<dbReference type="InterPro" id="IPR012347">
    <property type="entry name" value="Ferritin-like"/>
</dbReference>